<dbReference type="InterPro" id="IPR018376">
    <property type="entry name" value="Enoyl-CoA_hyd/isom_CS"/>
</dbReference>
<comment type="similarity">
    <text evidence="1 2">Belongs to the enoyl-CoA hydratase/isomerase family.</text>
</comment>
<dbReference type="AlphaFoldDB" id="A0A7G9RPU5"/>
<organism evidence="3 4">
    <name type="scientific">Diaphorobacter ruginosibacter</name>
    <dbReference type="NCBI Taxonomy" id="1715720"/>
    <lineage>
        <taxon>Bacteria</taxon>
        <taxon>Pseudomonadati</taxon>
        <taxon>Pseudomonadota</taxon>
        <taxon>Betaproteobacteria</taxon>
        <taxon>Burkholderiales</taxon>
        <taxon>Comamonadaceae</taxon>
        <taxon>Diaphorobacter</taxon>
    </lineage>
</organism>
<dbReference type="SUPFAM" id="SSF52096">
    <property type="entry name" value="ClpP/crotonase"/>
    <property type="match status" value="1"/>
</dbReference>
<keyword evidence="4" id="KW-1185">Reference proteome</keyword>
<proteinExistence type="inferred from homology"/>
<reference evidence="3 4" key="1">
    <citation type="submission" date="2020-08" db="EMBL/GenBank/DDBJ databases">
        <title>Genome sequence of Diaphorobacter ruginosibacter DSM 27467T.</title>
        <authorList>
            <person name="Hyun D.-W."/>
            <person name="Bae J.-W."/>
        </authorList>
    </citation>
    <scope>NUCLEOTIDE SEQUENCE [LARGE SCALE GENOMIC DNA]</scope>
    <source>
        <strain evidence="3 4">DSM 27467</strain>
    </source>
</reference>
<dbReference type="PROSITE" id="PS00166">
    <property type="entry name" value="ENOYL_COA_HYDRATASE"/>
    <property type="match status" value="1"/>
</dbReference>
<dbReference type="InterPro" id="IPR014748">
    <property type="entry name" value="Enoyl-CoA_hydra_C"/>
</dbReference>
<dbReference type="EMBL" id="CP060714">
    <property type="protein sequence ID" value="QNN57620.1"/>
    <property type="molecule type" value="Genomic_DNA"/>
</dbReference>
<sequence>MSDQQPLLVEIRDNIQIMTLNRPEARNAVTLEMAEAMVSALDAFDANPSLSVGIIVGAGGTFCAGMDLKGFLQGKRPTIPGRGFCGITIQPPRKPIIAAVEGYALAGGLEVVLACDLIVASREARFGLPEVKRGLAAAGGGLLRLPHRLPYHVAMECILTGDMLGAERAQSHGLVNRLTEPGGALDAAIELARAVAANGPLSLVASKRVVNESVDWGREELFERQAAITNPVFASQDAREGAAAFAEKRKPVWKAL</sequence>
<dbReference type="Gene3D" id="1.10.12.10">
    <property type="entry name" value="Lyase 2-enoyl-coa Hydratase, Chain A, domain 2"/>
    <property type="match status" value="1"/>
</dbReference>
<dbReference type="GO" id="GO:0003824">
    <property type="term" value="F:catalytic activity"/>
    <property type="evidence" value="ECO:0007669"/>
    <property type="project" value="InterPro"/>
</dbReference>
<evidence type="ECO:0000313" key="3">
    <source>
        <dbReference type="EMBL" id="QNN57620.1"/>
    </source>
</evidence>
<accession>A0A7G9RPU5</accession>
<dbReference type="RefSeq" id="WP_187597868.1">
    <property type="nucleotide sequence ID" value="NZ_CP060714.1"/>
</dbReference>
<dbReference type="NCBIfam" id="NF006100">
    <property type="entry name" value="PRK08252.1"/>
    <property type="match status" value="1"/>
</dbReference>
<dbReference type="PANTHER" id="PTHR43802">
    <property type="entry name" value="ENOYL-COA HYDRATASE"/>
    <property type="match status" value="1"/>
</dbReference>
<dbReference type="Gene3D" id="3.90.226.10">
    <property type="entry name" value="2-enoyl-CoA Hydratase, Chain A, domain 1"/>
    <property type="match status" value="1"/>
</dbReference>
<dbReference type="PANTHER" id="PTHR43802:SF1">
    <property type="entry name" value="IP11341P-RELATED"/>
    <property type="match status" value="1"/>
</dbReference>
<name>A0A7G9RPU5_9BURK</name>
<dbReference type="InterPro" id="IPR029045">
    <property type="entry name" value="ClpP/crotonase-like_dom_sf"/>
</dbReference>
<gene>
    <name evidence="3" type="ORF">H9K76_01605</name>
</gene>
<evidence type="ECO:0000313" key="4">
    <source>
        <dbReference type="Proteomes" id="UP000515811"/>
    </source>
</evidence>
<dbReference type="InterPro" id="IPR001753">
    <property type="entry name" value="Enoyl-CoA_hydra/iso"/>
</dbReference>
<evidence type="ECO:0000256" key="1">
    <source>
        <dbReference type="ARBA" id="ARBA00005254"/>
    </source>
</evidence>
<evidence type="ECO:0000256" key="2">
    <source>
        <dbReference type="RuleBase" id="RU003707"/>
    </source>
</evidence>
<dbReference type="Pfam" id="PF00378">
    <property type="entry name" value="ECH_1"/>
    <property type="match status" value="1"/>
</dbReference>
<dbReference type="KEGG" id="drg:H9K76_01605"/>
<dbReference type="CDD" id="cd06558">
    <property type="entry name" value="crotonase-like"/>
    <property type="match status" value="1"/>
</dbReference>
<protein>
    <submittedName>
        <fullName evidence="3">Crotonase/enoyl-CoA hydratase family protein</fullName>
    </submittedName>
</protein>
<dbReference type="Proteomes" id="UP000515811">
    <property type="component" value="Chromosome"/>
</dbReference>